<dbReference type="PRINTS" id="PR00996">
    <property type="entry name" value="CHERMTFRASE"/>
</dbReference>
<evidence type="ECO:0000256" key="5">
    <source>
        <dbReference type="ARBA" id="ARBA00022691"/>
    </source>
</evidence>
<dbReference type="SUPFAM" id="SSF53335">
    <property type="entry name" value="S-adenosyl-L-methionine-dependent methyltransferases"/>
    <property type="match status" value="1"/>
</dbReference>
<proteinExistence type="predicted"/>
<dbReference type="Gene3D" id="3.40.50.150">
    <property type="entry name" value="Vaccinia Virus protein VP39"/>
    <property type="match status" value="1"/>
</dbReference>
<evidence type="ECO:0000256" key="4">
    <source>
        <dbReference type="ARBA" id="ARBA00022679"/>
    </source>
</evidence>
<sequence length="289" mass="33121">MFFIESGDLVSPEDYRYITDFLLETTGLSLGENKEYLLEARLIPLAQTHGMNSIQDLVLSLRSGIDPTLRQDIMEAMTTNESSFFRDRRPFDELKNSILPDIIAERSMTQKLRIWCSACSHGQEPYSIVMTLREHFPELADWNIQIVATDLCTKALNRAEEGIYSQFEVQRGLPVQLLMKYFEQCEQGWKIKSDSGVNIQWKRLNLLEDFKHLGMFDIVFCRNVLIYFKPEMKKNILNRISEQMHSSGVLLLGAAETVLGISDNYSKLSGCQSAIYQLAGRNLAKQEAN</sequence>
<evidence type="ECO:0000313" key="7">
    <source>
        <dbReference type="EMBL" id="QDT42494.1"/>
    </source>
</evidence>
<dbReference type="GO" id="GO:0032259">
    <property type="term" value="P:methylation"/>
    <property type="evidence" value="ECO:0007669"/>
    <property type="project" value="UniProtKB-KW"/>
</dbReference>
<evidence type="ECO:0000256" key="2">
    <source>
        <dbReference type="ARBA" id="ARBA00012534"/>
    </source>
</evidence>
<keyword evidence="3 7" id="KW-0489">Methyltransferase</keyword>
<dbReference type="AlphaFoldDB" id="A0A517RF39"/>
<dbReference type="Pfam" id="PF01739">
    <property type="entry name" value="CheR"/>
    <property type="match status" value="1"/>
</dbReference>
<dbReference type="SMART" id="SM00138">
    <property type="entry name" value="MeTrc"/>
    <property type="match status" value="1"/>
</dbReference>
<organism evidence="7 8">
    <name type="scientific">Gimesia alba</name>
    <dbReference type="NCBI Taxonomy" id="2527973"/>
    <lineage>
        <taxon>Bacteria</taxon>
        <taxon>Pseudomonadati</taxon>
        <taxon>Planctomycetota</taxon>
        <taxon>Planctomycetia</taxon>
        <taxon>Planctomycetales</taxon>
        <taxon>Planctomycetaceae</taxon>
        <taxon>Gimesia</taxon>
    </lineage>
</organism>
<dbReference type="KEGG" id="gaz:Pan241w_25780"/>
<feature type="domain" description="CheR-type methyltransferase" evidence="6">
    <location>
        <begin position="10"/>
        <end position="289"/>
    </location>
</feature>
<dbReference type="PANTHER" id="PTHR24422">
    <property type="entry name" value="CHEMOTAXIS PROTEIN METHYLTRANSFERASE"/>
    <property type="match status" value="1"/>
</dbReference>
<keyword evidence="4 7" id="KW-0808">Transferase</keyword>
<dbReference type="InterPro" id="IPR022641">
    <property type="entry name" value="CheR_N"/>
</dbReference>
<dbReference type="PROSITE" id="PS50123">
    <property type="entry name" value="CHER"/>
    <property type="match status" value="1"/>
</dbReference>
<dbReference type="Proteomes" id="UP000317171">
    <property type="component" value="Chromosome"/>
</dbReference>
<keyword evidence="8" id="KW-1185">Reference proteome</keyword>
<dbReference type="SUPFAM" id="SSF47757">
    <property type="entry name" value="Chemotaxis receptor methyltransferase CheR, N-terminal domain"/>
    <property type="match status" value="1"/>
</dbReference>
<protein>
    <recommendedName>
        <fullName evidence="2">protein-glutamate O-methyltransferase</fullName>
        <ecNumber evidence="2">2.1.1.80</ecNumber>
    </recommendedName>
</protein>
<dbReference type="Pfam" id="PF03705">
    <property type="entry name" value="CheR_N"/>
    <property type="match status" value="1"/>
</dbReference>
<reference evidence="7 8" key="1">
    <citation type="submission" date="2019-02" db="EMBL/GenBank/DDBJ databases">
        <title>Deep-cultivation of Planctomycetes and their phenomic and genomic characterization uncovers novel biology.</title>
        <authorList>
            <person name="Wiegand S."/>
            <person name="Jogler M."/>
            <person name="Boedeker C."/>
            <person name="Pinto D."/>
            <person name="Vollmers J."/>
            <person name="Rivas-Marin E."/>
            <person name="Kohn T."/>
            <person name="Peeters S.H."/>
            <person name="Heuer A."/>
            <person name="Rast P."/>
            <person name="Oberbeckmann S."/>
            <person name="Bunk B."/>
            <person name="Jeske O."/>
            <person name="Meyerdierks A."/>
            <person name="Storesund J.E."/>
            <person name="Kallscheuer N."/>
            <person name="Luecker S."/>
            <person name="Lage O.M."/>
            <person name="Pohl T."/>
            <person name="Merkel B.J."/>
            <person name="Hornburger P."/>
            <person name="Mueller R.-W."/>
            <person name="Bruemmer F."/>
            <person name="Labrenz M."/>
            <person name="Spormann A.M."/>
            <person name="Op den Camp H."/>
            <person name="Overmann J."/>
            <person name="Amann R."/>
            <person name="Jetten M.S.M."/>
            <person name="Mascher T."/>
            <person name="Medema M.H."/>
            <person name="Devos D.P."/>
            <person name="Kaster A.-K."/>
            <person name="Ovreas L."/>
            <person name="Rohde M."/>
            <person name="Galperin M.Y."/>
            <person name="Jogler C."/>
        </authorList>
    </citation>
    <scope>NUCLEOTIDE SEQUENCE [LARGE SCALE GENOMIC DNA]</scope>
    <source>
        <strain evidence="7 8">Pan241w</strain>
    </source>
</reference>
<keyword evidence="5" id="KW-0949">S-adenosyl-L-methionine</keyword>
<dbReference type="EMBL" id="CP036269">
    <property type="protein sequence ID" value="QDT42494.1"/>
    <property type="molecule type" value="Genomic_DNA"/>
</dbReference>
<evidence type="ECO:0000313" key="8">
    <source>
        <dbReference type="Proteomes" id="UP000317171"/>
    </source>
</evidence>
<dbReference type="GO" id="GO:0008983">
    <property type="term" value="F:protein-glutamate O-methyltransferase activity"/>
    <property type="evidence" value="ECO:0007669"/>
    <property type="project" value="UniProtKB-EC"/>
</dbReference>
<dbReference type="Gene3D" id="1.10.155.10">
    <property type="entry name" value="Chemotaxis receptor methyltransferase CheR, N-terminal domain"/>
    <property type="match status" value="1"/>
</dbReference>
<dbReference type="InterPro" id="IPR050903">
    <property type="entry name" value="Bact_Chemotaxis_MeTrfase"/>
</dbReference>
<dbReference type="OrthoDB" id="288469at2"/>
<dbReference type="InterPro" id="IPR000780">
    <property type="entry name" value="CheR_MeTrfase"/>
</dbReference>
<comment type="catalytic activity">
    <reaction evidence="1">
        <text>L-glutamyl-[protein] + S-adenosyl-L-methionine = [protein]-L-glutamate 5-O-methyl ester + S-adenosyl-L-homocysteine</text>
        <dbReference type="Rhea" id="RHEA:24452"/>
        <dbReference type="Rhea" id="RHEA-COMP:10208"/>
        <dbReference type="Rhea" id="RHEA-COMP:10311"/>
        <dbReference type="ChEBI" id="CHEBI:29973"/>
        <dbReference type="ChEBI" id="CHEBI:57856"/>
        <dbReference type="ChEBI" id="CHEBI:59789"/>
        <dbReference type="ChEBI" id="CHEBI:82795"/>
        <dbReference type="EC" id="2.1.1.80"/>
    </reaction>
</comment>
<dbReference type="InterPro" id="IPR036804">
    <property type="entry name" value="CheR_N_sf"/>
</dbReference>
<evidence type="ECO:0000259" key="6">
    <source>
        <dbReference type="PROSITE" id="PS50123"/>
    </source>
</evidence>
<evidence type="ECO:0000256" key="3">
    <source>
        <dbReference type="ARBA" id="ARBA00022603"/>
    </source>
</evidence>
<accession>A0A517RF39</accession>
<gene>
    <name evidence="7" type="primary">cheR2</name>
    <name evidence="7" type="ORF">Pan241w_25780</name>
</gene>
<dbReference type="InterPro" id="IPR022642">
    <property type="entry name" value="CheR_C"/>
</dbReference>
<dbReference type="InterPro" id="IPR029063">
    <property type="entry name" value="SAM-dependent_MTases_sf"/>
</dbReference>
<name>A0A517RF39_9PLAN</name>
<dbReference type="EC" id="2.1.1.80" evidence="2"/>
<dbReference type="PANTHER" id="PTHR24422:SF21">
    <property type="entry name" value="CHEMOTAXIS PROTEIN METHYLTRANSFERASE 1"/>
    <property type="match status" value="1"/>
</dbReference>
<evidence type="ECO:0000256" key="1">
    <source>
        <dbReference type="ARBA" id="ARBA00001541"/>
    </source>
</evidence>